<name>A0A381UFW9_9ZZZZ</name>
<keyword evidence="5" id="KW-0808">Transferase</keyword>
<dbReference type="GO" id="GO:0005737">
    <property type="term" value="C:cytoplasm"/>
    <property type="evidence" value="ECO:0007669"/>
    <property type="project" value="TreeGrafter"/>
</dbReference>
<dbReference type="PANTHER" id="PTHR11904:SF9">
    <property type="entry name" value="PURINE NUCLEOSIDE PHOSPHORYLASE-RELATED"/>
    <property type="match status" value="1"/>
</dbReference>
<protein>
    <recommendedName>
        <fullName evidence="3">purine-nucleoside phosphorylase</fullName>
        <ecNumber evidence="3">2.4.2.1</ecNumber>
    </recommendedName>
    <alternativeName>
        <fullName evidence="6">Inosine-guanosine phosphorylase</fullName>
    </alternativeName>
</protein>
<feature type="domain" description="Nucleoside phosphorylase" evidence="7">
    <location>
        <begin position="5"/>
        <end position="195"/>
    </location>
</feature>
<evidence type="ECO:0000256" key="6">
    <source>
        <dbReference type="ARBA" id="ARBA00031036"/>
    </source>
</evidence>
<keyword evidence="4" id="KW-0328">Glycosyltransferase</keyword>
<dbReference type="InterPro" id="IPR000845">
    <property type="entry name" value="Nucleoside_phosphorylase_d"/>
</dbReference>
<comment type="similarity">
    <text evidence="2">Belongs to the PNP/MTAP phosphorylase family.</text>
</comment>
<dbReference type="EMBL" id="UINC01006354">
    <property type="protein sequence ID" value="SVA27030.1"/>
    <property type="molecule type" value="Genomic_DNA"/>
</dbReference>
<evidence type="ECO:0000256" key="4">
    <source>
        <dbReference type="ARBA" id="ARBA00022676"/>
    </source>
</evidence>
<evidence type="ECO:0000256" key="3">
    <source>
        <dbReference type="ARBA" id="ARBA00011886"/>
    </source>
</evidence>
<evidence type="ECO:0000256" key="1">
    <source>
        <dbReference type="ARBA" id="ARBA00005058"/>
    </source>
</evidence>
<comment type="pathway">
    <text evidence="1">Purine metabolism; purine nucleoside salvage.</text>
</comment>
<dbReference type="Pfam" id="PF01048">
    <property type="entry name" value="PNP_UDP_1"/>
    <property type="match status" value="1"/>
</dbReference>
<organism evidence="8">
    <name type="scientific">marine metagenome</name>
    <dbReference type="NCBI Taxonomy" id="408172"/>
    <lineage>
        <taxon>unclassified sequences</taxon>
        <taxon>metagenomes</taxon>
        <taxon>ecological metagenomes</taxon>
    </lineage>
</organism>
<dbReference type="SUPFAM" id="SSF53167">
    <property type="entry name" value="Purine and uridine phosphorylases"/>
    <property type="match status" value="1"/>
</dbReference>
<evidence type="ECO:0000256" key="2">
    <source>
        <dbReference type="ARBA" id="ARBA00006751"/>
    </source>
</evidence>
<proteinExistence type="inferred from homology"/>
<evidence type="ECO:0000259" key="7">
    <source>
        <dbReference type="Pfam" id="PF01048"/>
    </source>
</evidence>
<dbReference type="InterPro" id="IPR011268">
    <property type="entry name" value="Purine_phosphorylase"/>
</dbReference>
<gene>
    <name evidence="8" type="ORF">METZ01_LOCUS79884</name>
</gene>
<dbReference type="EC" id="2.4.2.1" evidence="3"/>
<dbReference type="InterPro" id="IPR035994">
    <property type="entry name" value="Nucleoside_phosphorylase_sf"/>
</dbReference>
<dbReference type="PANTHER" id="PTHR11904">
    <property type="entry name" value="METHYLTHIOADENOSINE/PURINE NUCLEOSIDE PHOSPHORYLASE"/>
    <property type="match status" value="1"/>
</dbReference>
<dbReference type="UniPathway" id="UPA00606"/>
<dbReference type="GO" id="GO:0009116">
    <property type="term" value="P:nucleoside metabolic process"/>
    <property type="evidence" value="ECO:0007669"/>
    <property type="project" value="InterPro"/>
</dbReference>
<evidence type="ECO:0000313" key="8">
    <source>
        <dbReference type="EMBL" id="SVA27030.1"/>
    </source>
</evidence>
<dbReference type="Gene3D" id="3.40.50.1580">
    <property type="entry name" value="Nucleoside phosphorylase domain"/>
    <property type="match status" value="1"/>
</dbReference>
<sequence length="197" mass="21616">MLEEKEILVAKGRVHCYEGYSRKTVTFPIRVFKELGIENLIITNSSGSLKRKNTPGTLMVIEGHMDFTFQDGTADPSLISDGKFHSPELISIAKKVASNNRIHLATGNYCWTLGPAYETPAEIQYFKSLNGTAVGMSTLPEIEEGGTLGLNVLTLSTLTNFAAGISEHPLTHQEVLHNAEKAKGRFLKLLSGIIERI</sequence>
<accession>A0A381UFW9</accession>
<evidence type="ECO:0000256" key="5">
    <source>
        <dbReference type="ARBA" id="ARBA00022679"/>
    </source>
</evidence>
<dbReference type="CDD" id="cd09009">
    <property type="entry name" value="PNP-EcPNPII_like"/>
    <property type="match status" value="1"/>
</dbReference>
<dbReference type="AlphaFoldDB" id="A0A381UFW9"/>
<dbReference type="GO" id="GO:0004731">
    <property type="term" value="F:purine-nucleoside phosphorylase activity"/>
    <property type="evidence" value="ECO:0007669"/>
    <property type="project" value="UniProtKB-EC"/>
</dbReference>
<reference evidence="8" key="1">
    <citation type="submission" date="2018-05" db="EMBL/GenBank/DDBJ databases">
        <authorList>
            <person name="Lanie J.A."/>
            <person name="Ng W.-L."/>
            <person name="Kazmierczak K.M."/>
            <person name="Andrzejewski T.M."/>
            <person name="Davidsen T.M."/>
            <person name="Wayne K.J."/>
            <person name="Tettelin H."/>
            <person name="Glass J.I."/>
            <person name="Rusch D."/>
            <person name="Podicherti R."/>
            <person name="Tsui H.-C.T."/>
            <person name="Winkler M.E."/>
        </authorList>
    </citation>
    <scope>NUCLEOTIDE SEQUENCE</scope>
</reference>